<dbReference type="SUPFAM" id="SSF52540">
    <property type="entry name" value="P-loop containing nucleoside triphosphate hydrolases"/>
    <property type="match status" value="1"/>
</dbReference>
<keyword evidence="4" id="KW-1185">Reference proteome</keyword>
<dbReference type="NCBIfam" id="TIGR00368">
    <property type="entry name" value="YifB family Mg chelatase-like AAA ATPase"/>
    <property type="match status" value="1"/>
</dbReference>
<dbReference type="KEGG" id="palo:E6C60_2524"/>
<organism evidence="3 4">
    <name type="scientific">Paenibacillus algicola</name>
    <dbReference type="NCBI Taxonomy" id="2565926"/>
    <lineage>
        <taxon>Bacteria</taxon>
        <taxon>Bacillati</taxon>
        <taxon>Bacillota</taxon>
        <taxon>Bacilli</taxon>
        <taxon>Bacillales</taxon>
        <taxon>Paenibacillaceae</taxon>
        <taxon>Paenibacillus</taxon>
    </lineage>
</organism>
<evidence type="ECO:0000259" key="2">
    <source>
        <dbReference type="SMART" id="SM00382"/>
    </source>
</evidence>
<dbReference type="SMART" id="SM00382">
    <property type="entry name" value="AAA"/>
    <property type="match status" value="1"/>
</dbReference>
<comment type="similarity">
    <text evidence="1">Belongs to the Mg-chelatase subunits D/I family. ComM subfamily.</text>
</comment>
<dbReference type="InterPro" id="IPR004482">
    <property type="entry name" value="Mg_chelat-rel"/>
</dbReference>
<dbReference type="Gene3D" id="3.40.50.300">
    <property type="entry name" value="P-loop containing nucleotide triphosphate hydrolases"/>
    <property type="match status" value="1"/>
</dbReference>
<dbReference type="InterPro" id="IPR045006">
    <property type="entry name" value="CHLI-like"/>
</dbReference>
<dbReference type="AlphaFoldDB" id="A0A4P8XKL1"/>
<dbReference type="PANTHER" id="PTHR32039">
    <property type="entry name" value="MAGNESIUM-CHELATASE SUBUNIT CHLI"/>
    <property type="match status" value="1"/>
</dbReference>
<dbReference type="OrthoDB" id="9813147at2"/>
<protein>
    <submittedName>
        <fullName evidence="3">Sigma 54 interacting domain-containing protein</fullName>
    </submittedName>
</protein>
<dbReference type="InterPro" id="IPR027417">
    <property type="entry name" value="P-loop_NTPase"/>
</dbReference>
<dbReference type="Pfam" id="PF13335">
    <property type="entry name" value="Mg_chelatase_C"/>
    <property type="match status" value="1"/>
</dbReference>
<dbReference type="Gene3D" id="3.30.230.10">
    <property type="match status" value="1"/>
</dbReference>
<dbReference type="GO" id="GO:0005524">
    <property type="term" value="F:ATP binding"/>
    <property type="evidence" value="ECO:0007669"/>
    <property type="project" value="InterPro"/>
</dbReference>
<evidence type="ECO:0000313" key="4">
    <source>
        <dbReference type="Proteomes" id="UP000300879"/>
    </source>
</evidence>
<dbReference type="Proteomes" id="UP000300879">
    <property type="component" value="Chromosome"/>
</dbReference>
<dbReference type="Pfam" id="PF13541">
    <property type="entry name" value="ChlI"/>
    <property type="match status" value="1"/>
</dbReference>
<reference evidence="3 4" key="1">
    <citation type="submission" date="2019-05" db="EMBL/GenBank/DDBJ databases">
        <authorList>
            <person name="Chen C."/>
        </authorList>
    </citation>
    <scope>NUCLEOTIDE SEQUENCE [LARGE SCALE GENOMIC DNA]</scope>
    <source>
        <strain evidence="3 4">HB172198</strain>
    </source>
</reference>
<evidence type="ECO:0000256" key="1">
    <source>
        <dbReference type="ARBA" id="ARBA00006354"/>
    </source>
</evidence>
<evidence type="ECO:0000313" key="3">
    <source>
        <dbReference type="EMBL" id="QCT03236.1"/>
    </source>
</evidence>
<gene>
    <name evidence="3" type="ORF">E6C60_2524</name>
</gene>
<dbReference type="SUPFAM" id="SSF54211">
    <property type="entry name" value="Ribosomal protein S5 domain 2-like"/>
    <property type="match status" value="1"/>
</dbReference>
<dbReference type="PANTHER" id="PTHR32039:SF7">
    <property type="entry name" value="COMPETENCE PROTEIN COMM"/>
    <property type="match status" value="1"/>
</dbReference>
<dbReference type="InterPro" id="IPR014721">
    <property type="entry name" value="Ribsml_uS5_D2-typ_fold_subgr"/>
</dbReference>
<dbReference type="InterPro" id="IPR003593">
    <property type="entry name" value="AAA+_ATPase"/>
</dbReference>
<name>A0A4P8XKL1_9BACL</name>
<dbReference type="InterPro" id="IPR000523">
    <property type="entry name" value="Mg_chelatse_chII-like_cat_dom"/>
</dbReference>
<dbReference type="Pfam" id="PF01078">
    <property type="entry name" value="Mg_chelatase"/>
    <property type="match status" value="1"/>
</dbReference>
<sequence length="540" mass="58581">MYGKLHSACLYGIEGVPIQVEVDLANGLPQTNIIGLPDSSIRESVERVRAAIKNCGFTYPLQRITVNLAPADLRKEGAAFDLAVALGILTTSEQLVLPAAEKLLIIGELALDGSLRPVKGALSIAEAARTKGFQGILLPQANAQEASLIQGIPIYSLEHLSQLLETCSSSSENIAKTEAATSSRKGRPPVVDLGRLTFDSSSASGTVPSSAESAFAEDYSDVYGQLHVKRAMTIAAAGMHNLILIGPPGTGKTMLIKRLPTILPELGEEEALEATKIFSAAGKLKQDDALLRKRPFRSPHHTISPGGLIGGGGIPKPGEVSLAHRGVLFLDELPEFSRSVLEVLRQPLEDYEVTISRSRAVFTYPARFMLAASMNPCPCGYFGAEPTGLHRCTCSLPKVSAYRAKISGPLLDRIDLQVDVPRPKERPSESQALSSADMKQLVLSARDIQLSRYRHTRFSWNSELQGSALRTFAKLEREASDLLDTTLEALGLSMRAYDRILKISRTIADLEHSDIIRFTHVAEAVQYRQLDLSPVNQEEV</sequence>
<accession>A0A4P8XKL1</accession>
<dbReference type="InterPro" id="IPR020568">
    <property type="entry name" value="Ribosomal_Su5_D2-typ_SF"/>
</dbReference>
<feature type="domain" description="AAA+ ATPase" evidence="2">
    <location>
        <begin position="238"/>
        <end position="424"/>
    </location>
</feature>
<proteinExistence type="inferred from homology"/>
<dbReference type="InterPro" id="IPR025158">
    <property type="entry name" value="Mg_chelat-rel_C"/>
</dbReference>
<dbReference type="RefSeq" id="WP_138227787.1">
    <property type="nucleotide sequence ID" value="NZ_CP040396.1"/>
</dbReference>
<dbReference type="EMBL" id="CP040396">
    <property type="protein sequence ID" value="QCT03236.1"/>
    <property type="molecule type" value="Genomic_DNA"/>
</dbReference>